<evidence type="ECO:0000256" key="14">
    <source>
        <dbReference type="SAM" id="MobiDB-lite"/>
    </source>
</evidence>
<dbReference type="PANTHER" id="PTHR24085:SF4">
    <property type="entry name" value="NUCLEAR HORMONE RECEPTOR HR38-RELATED"/>
    <property type="match status" value="1"/>
</dbReference>
<gene>
    <name evidence="17" type="primary">Hr38</name>
    <name evidence="17" type="ORF">CDAR_209041</name>
</gene>
<evidence type="ECO:0000313" key="17">
    <source>
        <dbReference type="EMBL" id="GIY84858.1"/>
    </source>
</evidence>
<evidence type="ECO:0000256" key="11">
    <source>
        <dbReference type="ARBA" id="ARBA00071265"/>
    </source>
</evidence>
<evidence type="ECO:0000256" key="2">
    <source>
        <dbReference type="ARBA" id="ARBA00022723"/>
    </source>
</evidence>
<dbReference type="GO" id="GO:0008270">
    <property type="term" value="F:zinc ion binding"/>
    <property type="evidence" value="ECO:0007669"/>
    <property type="project" value="UniProtKB-KW"/>
</dbReference>
<keyword evidence="9 13" id="KW-0539">Nucleus</keyword>
<evidence type="ECO:0000256" key="7">
    <source>
        <dbReference type="ARBA" id="ARBA00023163"/>
    </source>
</evidence>
<dbReference type="EMBL" id="BPLQ01014974">
    <property type="protein sequence ID" value="GIY84858.1"/>
    <property type="molecule type" value="Genomic_DNA"/>
</dbReference>
<evidence type="ECO:0000256" key="9">
    <source>
        <dbReference type="ARBA" id="ARBA00023242"/>
    </source>
</evidence>
<dbReference type="CDD" id="cd06969">
    <property type="entry name" value="NR_DBD_NGFI-B"/>
    <property type="match status" value="1"/>
</dbReference>
<comment type="subcellular location">
    <subcellularLocation>
        <location evidence="1 13">Nucleus</location>
    </subcellularLocation>
</comment>
<feature type="compositionally biased region" description="Low complexity" evidence="14">
    <location>
        <begin position="364"/>
        <end position="373"/>
    </location>
</feature>
<dbReference type="Gene3D" id="1.10.565.10">
    <property type="entry name" value="Retinoid X Receptor"/>
    <property type="match status" value="1"/>
</dbReference>
<evidence type="ECO:0000259" key="15">
    <source>
        <dbReference type="PROSITE" id="PS51030"/>
    </source>
</evidence>
<dbReference type="SMART" id="SM00399">
    <property type="entry name" value="ZnF_C4"/>
    <property type="match status" value="1"/>
</dbReference>
<dbReference type="InterPro" id="IPR000536">
    <property type="entry name" value="Nucl_hrmn_rcpt_lig-bd"/>
</dbReference>
<feature type="domain" description="NR LBD" evidence="16">
    <location>
        <begin position="509"/>
        <end position="745"/>
    </location>
</feature>
<dbReference type="InterPro" id="IPR013088">
    <property type="entry name" value="Znf_NHR/GATA"/>
</dbReference>
<feature type="domain" description="Nuclear receptor" evidence="15">
    <location>
        <begin position="410"/>
        <end position="485"/>
    </location>
</feature>
<dbReference type="InterPro" id="IPR001723">
    <property type="entry name" value="Nuclear_hrmn_rcpt"/>
</dbReference>
<keyword evidence="3 13" id="KW-0863">Zinc-finger</keyword>
<comment type="similarity">
    <text evidence="13">Belongs to the nuclear hormone receptor family.</text>
</comment>
<dbReference type="InterPro" id="IPR001628">
    <property type="entry name" value="Znf_hrmn_rcpt"/>
</dbReference>
<dbReference type="PRINTS" id="PR01284">
    <property type="entry name" value="NUCLEARECPTR"/>
</dbReference>
<keyword evidence="5 13" id="KW-0805">Transcription regulation</keyword>
<organism evidence="17 18">
    <name type="scientific">Caerostris darwini</name>
    <dbReference type="NCBI Taxonomy" id="1538125"/>
    <lineage>
        <taxon>Eukaryota</taxon>
        <taxon>Metazoa</taxon>
        <taxon>Ecdysozoa</taxon>
        <taxon>Arthropoda</taxon>
        <taxon>Chelicerata</taxon>
        <taxon>Arachnida</taxon>
        <taxon>Araneae</taxon>
        <taxon>Araneomorphae</taxon>
        <taxon>Entelegynae</taxon>
        <taxon>Araneoidea</taxon>
        <taxon>Araneidae</taxon>
        <taxon>Caerostris</taxon>
    </lineage>
</organism>
<feature type="compositionally biased region" description="Low complexity" evidence="14">
    <location>
        <begin position="284"/>
        <end position="302"/>
    </location>
</feature>
<dbReference type="GO" id="GO:0004879">
    <property type="term" value="F:nuclear receptor activity"/>
    <property type="evidence" value="ECO:0007669"/>
    <property type="project" value="InterPro"/>
</dbReference>
<dbReference type="SMART" id="SM00430">
    <property type="entry name" value="HOLI"/>
    <property type="match status" value="1"/>
</dbReference>
<evidence type="ECO:0000256" key="1">
    <source>
        <dbReference type="ARBA" id="ARBA00004123"/>
    </source>
</evidence>
<reference evidence="17 18" key="1">
    <citation type="submission" date="2021-06" db="EMBL/GenBank/DDBJ databases">
        <title>Caerostris darwini draft genome.</title>
        <authorList>
            <person name="Kono N."/>
            <person name="Arakawa K."/>
        </authorList>
    </citation>
    <scope>NUCLEOTIDE SEQUENCE [LARGE SCALE GENOMIC DNA]</scope>
</reference>
<dbReference type="SUPFAM" id="SSF48508">
    <property type="entry name" value="Nuclear receptor ligand-binding domain"/>
    <property type="match status" value="1"/>
</dbReference>
<dbReference type="GO" id="GO:0000978">
    <property type="term" value="F:RNA polymerase II cis-regulatory region sequence-specific DNA binding"/>
    <property type="evidence" value="ECO:0007669"/>
    <property type="project" value="TreeGrafter"/>
</dbReference>
<evidence type="ECO:0000256" key="10">
    <source>
        <dbReference type="ARBA" id="ARBA00065130"/>
    </source>
</evidence>
<proteinExistence type="inferred from homology"/>
<keyword evidence="18" id="KW-1185">Reference proteome</keyword>
<keyword evidence="2 13" id="KW-0479">Metal-binding</keyword>
<dbReference type="Proteomes" id="UP001054837">
    <property type="component" value="Unassembled WGS sequence"/>
</dbReference>
<dbReference type="GO" id="GO:0005667">
    <property type="term" value="C:transcription regulator complex"/>
    <property type="evidence" value="ECO:0007669"/>
    <property type="project" value="TreeGrafter"/>
</dbReference>
<dbReference type="PROSITE" id="PS51030">
    <property type="entry name" value="NUCLEAR_REC_DBD_2"/>
    <property type="match status" value="1"/>
</dbReference>
<dbReference type="PROSITE" id="PS00031">
    <property type="entry name" value="NUCLEAR_REC_DBD_1"/>
    <property type="match status" value="1"/>
</dbReference>
<dbReference type="GO" id="GO:0005634">
    <property type="term" value="C:nucleus"/>
    <property type="evidence" value="ECO:0007669"/>
    <property type="project" value="UniProtKB-SubCell"/>
</dbReference>
<feature type="compositionally biased region" description="Low complexity" evidence="14">
    <location>
        <begin position="89"/>
        <end position="111"/>
    </location>
</feature>
<dbReference type="Pfam" id="PF00104">
    <property type="entry name" value="Hormone_recep"/>
    <property type="match status" value="1"/>
</dbReference>
<name>A0AAV4WTI5_9ARAC</name>
<dbReference type="Pfam" id="PF00105">
    <property type="entry name" value="zf-C4"/>
    <property type="match status" value="1"/>
</dbReference>
<protein>
    <recommendedName>
        <fullName evidence="11">Probable nuclear hormone receptor HR38</fullName>
    </recommendedName>
    <alternativeName>
        <fullName evidence="12">Nuclear receptor subfamily 4 group A member 4</fullName>
    </alternativeName>
</protein>
<evidence type="ECO:0000256" key="4">
    <source>
        <dbReference type="ARBA" id="ARBA00022833"/>
    </source>
</evidence>
<feature type="region of interest" description="Disordered" evidence="14">
    <location>
        <begin position="487"/>
        <end position="512"/>
    </location>
</feature>
<dbReference type="InterPro" id="IPR035500">
    <property type="entry name" value="NHR-like_dom_sf"/>
</dbReference>
<accession>A0AAV4WTI5</accession>
<feature type="compositionally biased region" description="Polar residues" evidence="14">
    <location>
        <begin position="328"/>
        <end position="344"/>
    </location>
</feature>
<dbReference type="PANTHER" id="PTHR24085">
    <property type="entry name" value="NUCLEAR HORMONE RECEPTOR"/>
    <property type="match status" value="1"/>
</dbReference>
<comment type="subunit">
    <text evidence="10">Forms a heterodimer with USP.</text>
</comment>
<dbReference type="PRINTS" id="PR00047">
    <property type="entry name" value="STROIDFINGER"/>
</dbReference>
<dbReference type="PROSITE" id="PS51843">
    <property type="entry name" value="NR_LBD"/>
    <property type="match status" value="1"/>
</dbReference>
<keyword evidence="8 13" id="KW-0675">Receptor</keyword>
<evidence type="ECO:0000256" key="12">
    <source>
        <dbReference type="ARBA" id="ARBA00075617"/>
    </source>
</evidence>
<dbReference type="SUPFAM" id="SSF57716">
    <property type="entry name" value="Glucocorticoid receptor-like (DNA-binding domain)"/>
    <property type="match status" value="1"/>
</dbReference>
<feature type="region of interest" description="Disordered" evidence="14">
    <location>
        <begin position="284"/>
        <end position="315"/>
    </location>
</feature>
<dbReference type="FunFam" id="3.30.50.10:FF:000009">
    <property type="entry name" value="nuclear receptor subfamily 4 group A member 2"/>
    <property type="match status" value="1"/>
</dbReference>
<dbReference type="AlphaFoldDB" id="A0AAV4WTI5"/>
<feature type="compositionally biased region" description="Low complexity" evidence="14">
    <location>
        <begin position="381"/>
        <end position="403"/>
    </location>
</feature>
<feature type="region of interest" description="Disordered" evidence="14">
    <location>
        <begin position="82"/>
        <end position="111"/>
    </location>
</feature>
<sequence>MKLLKPKLFLSSRLGRQVSCFGCKGGLSDAKKYRRKRVRILFTPLRHRGRHFMYCSSREKLYQWLADLLIAAYSTPELTSRESATGCRTSESPSNPASTSSLVTSSDSGITTTATTADTTLTSEAPVTMLLLQQPQSSQFSGILGPEFNIPLPDETGFIGDDFDLTPLEYITPSKAFLSAGDSHSNSTFQDMFQQGTFGNPNTEELTPTTIDGGTASLPSFQETYSPRYRRSDVCGVFSFKFEDIPTGDDVPMEEDIEGDRFSISMAAFPHSEDVTSITTLTTATPALDSPGPSSSSFMPPSFAAEGGHSKPSFHQLVAPFPTSFSGVSGLSGEGTSSFGQASPTLHELTSPSPSPKPSRSSRKPSPTLSSPSITENIRHPTPTTPTTPSGTSGSSRSSPGVPETTPPPSMLCAVCGDNAACQHYGVRTCEGCKGFFKRTVQKNAKYVCLGNKDCPVDKRRRNRCQFCRFQKCLAVGMVKEVVRTDSLKGRRGRLPSKPKSPQESPPSPPVSTITALVRAHVDTTPDLANLDYSQYQEQNVHKQETVTAAEQVQQFYDLLVSSIEVIRQFADKVPGFADLTKEDQELLFHSACLELFSLRLAYRIRPIDEKFTFCNGTVLSREQCQQIFGDWLNTILDFSASLHSMDIDISAFACLCALALVTERHGLKEPQRVEQLQMKIIGSLRDHVTYNNEAQKKRHYFSRILTQLPELRTLSVQGLQRIFYLRLEDLVPAPPLVENIFTSSLPF</sequence>
<feature type="region of interest" description="Disordered" evidence="14">
    <location>
        <begin position="328"/>
        <end position="406"/>
    </location>
</feature>
<evidence type="ECO:0000256" key="3">
    <source>
        <dbReference type="ARBA" id="ARBA00022771"/>
    </source>
</evidence>
<evidence type="ECO:0000256" key="6">
    <source>
        <dbReference type="ARBA" id="ARBA00023125"/>
    </source>
</evidence>
<keyword evidence="4 13" id="KW-0862">Zinc</keyword>
<evidence type="ECO:0000256" key="5">
    <source>
        <dbReference type="ARBA" id="ARBA00023015"/>
    </source>
</evidence>
<keyword evidence="6 13" id="KW-0238">DNA-binding</keyword>
<dbReference type="PRINTS" id="PR00398">
    <property type="entry name" value="STRDHORMONER"/>
</dbReference>
<dbReference type="Gene3D" id="3.30.50.10">
    <property type="entry name" value="Erythroid Transcription Factor GATA-1, subunit A"/>
    <property type="match status" value="1"/>
</dbReference>
<dbReference type="GO" id="GO:0035259">
    <property type="term" value="F:nuclear glucocorticoid receptor binding"/>
    <property type="evidence" value="ECO:0007669"/>
    <property type="project" value="TreeGrafter"/>
</dbReference>
<keyword evidence="7 13" id="KW-0804">Transcription</keyword>
<evidence type="ECO:0000256" key="8">
    <source>
        <dbReference type="ARBA" id="ARBA00023170"/>
    </source>
</evidence>
<dbReference type="GO" id="GO:0071376">
    <property type="term" value="P:cellular response to corticotropin-releasing hormone stimulus"/>
    <property type="evidence" value="ECO:0007669"/>
    <property type="project" value="TreeGrafter"/>
</dbReference>
<evidence type="ECO:0000256" key="13">
    <source>
        <dbReference type="RuleBase" id="RU004334"/>
    </source>
</evidence>
<evidence type="ECO:0000259" key="16">
    <source>
        <dbReference type="PROSITE" id="PS51843"/>
    </source>
</evidence>
<comment type="caution">
    <text evidence="17">The sequence shown here is derived from an EMBL/GenBank/DDBJ whole genome shotgun (WGS) entry which is preliminary data.</text>
</comment>
<dbReference type="InterPro" id="IPR003070">
    <property type="entry name" value="NR4A1-3"/>
</dbReference>
<evidence type="ECO:0000313" key="18">
    <source>
        <dbReference type="Proteomes" id="UP001054837"/>
    </source>
</evidence>